<dbReference type="Pfam" id="PF12791">
    <property type="entry name" value="RsgI_N"/>
    <property type="match status" value="1"/>
</dbReference>
<dbReference type="AlphaFoldDB" id="A0A343J9Q7"/>
<dbReference type="OrthoDB" id="1935858at2"/>
<evidence type="ECO:0000313" key="4">
    <source>
        <dbReference type="Proteomes" id="UP000264883"/>
    </source>
</evidence>
<dbReference type="InterPro" id="IPR024449">
    <property type="entry name" value="Anti-sigma_RsgI_N"/>
</dbReference>
<proteinExistence type="predicted"/>
<dbReference type="Proteomes" id="UP000264883">
    <property type="component" value="Chromosome"/>
</dbReference>
<dbReference type="RefSeq" id="WP_119864394.1">
    <property type="nucleotide sequence ID" value="NZ_CP016786.1"/>
</dbReference>
<feature type="domain" description="RsgI N-terminal anti-sigma" evidence="2">
    <location>
        <begin position="149"/>
        <end position="196"/>
    </location>
</feature>
<feature type="transmembrane region" description="Helical" evidence="1">
    <location>
        <begin position="200"/>
        <end position="218"/>
    </location>
</feature>
<evidence type="ECO:0000313" key="3">
    <source>
        <dbReference type="EMBL" id="ASW42265.1"/>
    </source>
</evidence>
<accession>A0A343J9Q7</accession>
<dbReference type="EMBL" id="CP016786">
    <property type="protein sequence ID" value="ASW42265.1"/>
    <property type="molecule type" value="Genomic_DNA"/>
</dbReference>
<protein>
    <recommendedName>
        <fullName evidence="2">RsgI N-terminal anti-sigma domain-containing protein</fullName>
    </recommendedName>
</protein>
<sequence>MTFQQYKYKFSTKAPINVVSEDITEKREEEINRLKEDLIEYKILIKDLVYDKPSYDIRNKILNISYFIIENIEIYDYLIKNKEFPLKLLLENTPLERTFLEQWKEFIITYSIILSDPTYHYLQDYLQIVEAIQVLGSEEIFENKEVEEHRGLLLHKGKFSSVILSSKGEFIKVKSNKEEKIGEEILAKESISLKKYKTQIAIFFSLIGFIFLIASYKYNNIDKTLVIEITSTITLELNSSNKVVNYSSNSEEIKEILKELKIKNNHVDSVLINILDYVSNNEMIPSTGIVLKVTGEALEDRDIKNTEEYIAENKLEVKFNNSGDENKVSE</sequence>
<keyword evidence="1" id="KW-1133">Transmembrane helix</keyword>
<dbReference type="PROSITE" id="PS51849">
    <property type="entry name" value="RSGI_N"/>
    <property type="match status" value="1"/>
</dbReference>
<reference evidence="3 4" key="1">
    <citation type="submission" date="2016-08" db="EMBL/GenBank/DDBJ databases">
        <title>Complete Genome Sequence Of The Indigo Reducing Clostridium isatidis DSM15098.</title>
        <authorList>
            <person name="Little G.T."/>
            <person name="Minton N.P."/>
        </authorList>
    </citation>
    <scope>NUCLEOTIDE SEQUENCE [LARGE SCALE GENOMIC DNA]</scope>
    <source>
        <strain evidence="3 4">DSM 15098</strain>
    </source>
</reference>
<gene>
    <name evidence="3" type="ORF">BEN51_01800</name>
</gene>
<evidence type="ECO:0000259" key="2">
    <source>
        <dbReference type="PROSITE" id="PS51849"/>
    </source>
</evidence>
<keyword evidence="1" id="KW-0472">Membrane</keyword>
<keyword evidence="1" id="KW-0812">Transmembrane</keyword>
<organism evidence="3 4">
    <name type="scientific">Clostridium isatidis</name>
    <dbReference type="NCBI Taxonomy" id="182773"/>
    <lineage>
        <taxon>Bacteria</taxon>
        <taxon>Bacillati</taxon>
        <taxon>Bacillota</taxon>
        <taxon>Clostridia</taxon>
        <taxon>Eubacteriales</taxon>
        <taxon>Clostridiaceae</taxon>
        <taxon>Clostridium</taxon>
    </lineage>
</organism>
<evidence type="ECO:0000256" key="1">
    <source>
        <dbReference type="SAM" id="Phobius"/>
    </source>
</evidence>
<name>A0A343J9Q7_9CLOT</name>
<keyword evidence="4" id="KW-1185">Reference proteome</keyword>
<dbReference type="KEGG" id="cia:BEN51_01800"/>